<evidence type="ECO:0000256" key="1">
    <source>
        <dbReference type="ARBA" id="ARBA00008645"/>
    </source>
</evidence>
<feature type="compositionally biased region" description="Low complexity" evidence="3">
    <location>
        <begin position="342"/>
        <end position="351"/>
    </location>
</feature>
<gene>
    <name evidence="5" type="ORF">C2845_PM02G22610</name>
</gene>
<evidence type="ECO:0000313" key="6">
    <source>
        <dbReference type="Proteomes" id="UP000275267"/>
    </source>
</evidence>
<feature type="region of interest" description="Disordered" evidence="3">
    <location>
        <begin position="267"/>
        <end position="289"/>
    </location>
</feature>
<protein>
    <recommendedName>
        <fullName evidence="4">AB hydrolase-1 domain-containing protein</fullName>
    </recommendedName>
</protein>
<dbReference type="OrthoDB" id="408373at2759"/>
<dbReference type="EMBL" id="PQIB02000005">
    <property type="protein sequence ID" value="RLN15557.1"/>
    <property type="molecule type" value="Genomic_DNA"/>
</dbReference>
<proteinExistence type="inferred from homology"/>
<dbReference type="Pfam" id="PF00561">
    <property type="entry name" value="Abhydrolase_1"/>
    <property type="match status" value="1"/>
</dbReference>
<feature type="region of interest" description="Disordered" evidence="3">
    <location>
        <begin position="310"/>
        <end position="369"/>
    </location>
</feature>
<evidence type="ECO:0000256" key="3">
    <source>
        <dbReference type="SAM" id="MobiDB-lite"/>
    </source>
</evidence>
<dbReference type="GO" id="GO:0016787">
    <property type="term" value="F:hydrolase activity"/>
    <property type="evidence" value="ECO:0007669"/>
    <property type="project" value="UniProtKB-KW"/>
</dbReference>
<comment type="caution">
    <text evidence="5">The sequence shown here is derived from an EMBL/GenBank/DDBJ whole genome shotgun (WGS) entry which is preliminary data.</text>
</comment>
<evidence type="ECO:0000256" key="2">
    <source>
        <dbReference type="ARBA" id="ARBA00022801"/>
    </source>
</evidence>
<keyword evidence="2" id="KW-0378">Hydrolase</keyword>
<evidence type="ECO:0000259" key="4">
    <source>
        <dbReference type="Pfam" id="PF00561"/>
    </source>
</evidence>
<name>A0A3L6S3Q4_PANMI</name>
<evidence type="ECO:0000313" key="5">
    <source>
        <dbReference type="EMBL" id="RLN15557.1"/>
    </source>
</evidence>
<dbReference type="InterPro" id="IPR000073">
    <property type="entry name" value="AB_hydrolase_1"/>
</dbReference>
<organism evidence="5 6">
    <name type="scientific">Panicum miliaceum</name>
    <name type="common">Proso millet</name>
    <name type="synonym">Broomcorn millet</name>
    <dbReference type="NCBI Taxonomy" id="4540"/>
    <lineage>
        <taxon>Eukaryota</taxon>
        <taxon>Viridiplantae</taxon>
        <taxon>Streptophyta</taxon>
        <taxon>Embryophyta</taxon>
        <taxon>Tracheophyta</taxon>
        <taxon>Spermatophyta</taxon>
        <taxon>Magnoliopsida</taxon>
        <taxon>Liliopsida</taxon>
        <taxon>Poales</taxon>
        <taxon>Poaceae</taxon>
        <taxon>PACMAD clade</taxon>
        <taxon>Panicoideae</taxon>
        <taxon>Panicodae</taxon>
        <taxon>Paniceae</taxon>
        <taxon>Panicinae</taxon>
        <taxon>Panicum</taxon>
        <taxon>Panicum sect. Panicum</taxon>
    </lineage>
</organism>
<dbReference type="PANTHER" id="PTHR43039">
    <property type="entry name" value="ESTERASE-RELATED"/>
    <property type="match status" value="1"/>
</dbReference>
<feature type="compositionally biased region" description="Low complexity" evidence="3">
    <location>
        <begin position="319"/>
        <end position="332"/>
    </location>
</feature>
<dbReference type="SUPFAM" id="SSF53474">
    <property type="entry name" value="alpha/beta-Hydrolases"/>
    <property type="match status" value="1"/>
</dbReference>
<dbReference type="Gene3D" id="3.40.50.1820">
    <property type="entry name" value="alpha/beta hydrolase"/>
    <property type="match status" value="1"/>
</dbReference>
<sequence length="369" mass="39757">MGIVEEAHNLRVVGEGKRGVIVLAHGFGTDQSVWKHLVPHLVADYRVVLFDTMGAGPTNPDYFDFARYATLEGYALDLLAILQELGVESCIYVGHSVSAVIGALASISRPDLFSKLVLLSASPRYLNDVDYYGGFEQDELDELFEAMRSNYKAWCSGFAPLCVGGDMESVAVQEFSRTLFNIRPDIALSVAQTIFQSDVRSLLPLVSVPCHIVQSTKDLAVPVVVSEYLHKHLGGDSIVEVRAGPVQLCSPGIPLLPFISLRSYAAEPRPSPTGQNPAAPHHLHPITLTHSCPTSPPACSRPIPCGSPVGIDRSSTVQSSSAARRCRAPPASLNALRPPIPSSVSNPSPARLPRRQRRPPPRAPASHAL</sequence>
<accession>A0A3L6S3Q4</accession>
<dbReference type="Proteomes" id="UP000275267">
    <property type="component" value="Unassembled WGS sequence"/>
</dbReference>
<dbReference type="FunFam" id="3.40.50.1820:FF:000042">
    <property type="entry name" value="probable strigolactone esterase DAD2"/>
    <property type="match status" value="1"/>
</dbReference>
<reference evidence="6" key="1">
    <citation type="journal article" date="2019" name="Nat. Commun.">
        <title>The genome of broomcorn millet.</title>
        <authorList>
            <person name="Zou C."/>
            <person name="Miki D."/>
            <person name="Li D."/>
            <person name="Tang Q."/>
            <person name="Xiao L."/>
            <person name="Rajput S."/>
            <person name="Deng P."/>
            <person name="Jia W."/>
            <person name="Huang R."/>
            <person name="Zhang M."/>
            <person name="Sun Y."/>
            <person name="Hu J."/>
            <person name="Fu X."/>
            <person name="Schnable P.S."/>
            <person name="Li F."/>
            <person name="Zhang H."/>
            <person name="Feng B."/>
            <person name="Zhu X."/>
            <person name="Liu R."/>
            <person name="Schnable J.C."/>
            <person name="Zhu J.-K."/>
            <person name="Zhang H."/>
        </authorList>
    </citation>
    <scope>NUCLEOTIDE SEQUENCE [LARGE SCALE GENOMIC DNA]</scope>
</reference>
<dbReference type="InterPro" id="IPR029058">
    <property type="entry name" value="AB_hydrolase_fold"/>
</dbReference>
<comment type="similarity">
    <text evidence="1">Belongs to the AB hydrolase superfamily.</text>
</comment>
<keyword evidence="6" id="KW-1185">Reference proteome</keyword>
<feature type="domain" description="AB hydrolase-1" evidence="4">
    <location>
        <begin position="20"/>
        <end position="155"/>
    </location>
</feature>
<dbReference type="AlphaFoldDB" id="A0A3L6S3Q4"/>
<dbReference type="STRING" id="4540.A0A3L6S3Q4"/>